<organism evidence="3 4">
    <name type="scientific">Marinomonas posidonica (strain CECT 7376 / NCIMB 14433 / IVIA-Po-181)</name>
    <dbReference type="NCBI Taxonomy" id="491952"/>
    <lineage>
        <taxon>Bacteria</taxon>
        <taxon>Pseudomonadati</taxon>
        <taxon>Pseudomonadota</taxon>
        <taxon>Gammaproteobacteria</taxon>
        <taxon>Oceanospirillales</taxon>
        <taxon>Oceanospirillaceae</taxon>
        <taxon>Marinomonas</taxon>
    </lineage>
</organism>
<dbReference type="OrthoDB" id="9771118at2"/>
<feature type="compositionally biased region" description="Low complexity" evidence="1">
    <location>
        <begin position="396"/>
        <end position="405"/>
    </location>
</feature>
<dbReference type="EMBL" id="CP002771">
    <property type="protein sequence ID" value="AEF53709.1"/>
    <property type="molecule type" value="Genomic_DNA"/>
</dbReference>
<accession>F6D0Y6</accession>
<dbReference type="Proteomes" id="UP000009230">
    <property type="component" value="Chromosome"/>
</dbReference>
<reference evidence="3 4" key="1">
    <citation type="journal article" date="2012" name="Stand. Genomic Sci.">
        <title>Complete genome sequence of Marinomonas posidonica type strain (IVIA-Po-181(T)).</title>
        <authorList>
            <person name="Lucas-Elio P."/>
            <person name="Goodwin L."/>
            <person name="Woyke T."/>
            <person name="Pitluck S."/>
            <person name="Nolan M."/>
            <person name="Kyrpides N.C."/>
            <person name="Detter J.C."/>
            <person name="Copeland A."/>
            <person name="Lu M."/>
            <person name="Bruce D."/>
            <person name="Detter C."/>
            <person name="Tapia R."/>
            <person name="Han S."/>
            <person name="Land M.L."/>
            <person name="Ivanova N."/>
            <person name="Mikhailova N."/>
            <person name="Johnston A.W."/>
            <person name="Sanchez-Amat A."/>
        </authorList>
    </citation>
    <scope>NUCLEOTIDE SEQUENCE [LARGE SCALE GENOMIC DNA]</scope>
    <source>
        <strain evidence="4">CECT 7376 / NCIMB 14433 / IVIA-Po-181</strain>
    </source>
</reference>
<evidence type="ECO:0000313" key="4">
    <source>
        <dbReference type="Proteomes" id="UP000009230"/>
    </source>
</evidence>
<keyword evidence="4" id="KW-1185">Reference proteome</keyword>
<dbReference type="Pfam" id="PF06812">
    <property type="entry name" value="ImpA_N"/>
    <property type="match status" value="1"/>
</dbReference>
<evidence type="ECO:0000256" key="1">
    <source>
        <dbReference type="SAM" id="MobiDB-lite"/>
    </source>
</evidence>
<dbReference type="eggNOG" id="COG3515">
    <property type="taxonomic scope" value="Bacteria"/>
</dbReference>
<name>F6D0Y6_MARPP</name>
<dbReference type="STRING" id="491952.Mar181_0653"/>
<dbReference type="KEGG" id="mpc:Mar181_0653"/>
<feature type="region of interest" description="Disordered" evidence="1">
    <location>
        <begin position="396"/>
        <end position="427"/>
    </location>
</feature>
<dbReference type="HOGENOM" id="CLU_547398_0_0_6"/>
<gene>
    <name evidence="3" type="ordered locus">Mar181_0653</name>
</gene>
<proteinExistence type="predicted"/>
<dbReference type="InterPro" id="IPR017740">
    <property type="entry name" value="TssA-like"/>
</dbReference>
<feature type="domain" description="ImpA N-terminal" evidence="2">
    <location>
        <begin position="8"/>
        <end position="152"/>
    </location>
</feature>
<protein>
    <recommendedName>
        <fullName evidence="2">ImpA N-terminal domain-containing protein</fullName>
    </recommendedName>
</protein>
<evidence type="ECO:0000313" key="3">
    <source>
        <dbReference type="EMBL" id="AEF53709.1"/>
    </source>
</evidence>
<dbReference type="PANTHER" id="PTHR37951">
    <property type="entry name" value="CYTOPLASMIC PROTEIN-RELATED"/>
    <property type="match status" value="1"/>
</dbReference>
<dbReference type="AlphaFoldDB" id="F6D0Y6"/>
<sequence>MLEELVVPISDEAPCGEYLKDNRSVYRSYRNAFNMAQSSFRQLIEDPDALNNNELVEANAENWALLSSECENCLKTVSKDIEIFCWHAVSQLFSRKPLENLQHSLETLDYLVTNDWANLQPMSPEEKLKAEDDAGKQREWAEGRVKPLVQLVGDTAESGLLYMPLQMLTLVADIDYGKFFLAEKSGTLADLKSQALGALSSERAEVTERILSLGKIYETLVSIEKKVAEECNRVAAQGISFRFVKESVDRLLKTLRYLVEEGLPRWPLDPEEVGIEDNQPEVETLASSEEPITNGESVQTASGGMAMTGVGIVASREQALAELQKIAEYFLQAEPHSPIYMLLKRAIRWGHMPLPELLEELIGDNAVVQSRITQLAGLESAEHTVNFKASPEVTYTATSTPTPAAEKAKEPSVSPTNDVGTLTGIEW</sequence>
<dbReference type="InterPro" id="IPR010657">
    <property type="entry name" value="ImpA_N"/>
</dbReference>
<dbReference type="PANTHER" id="PTHR37951:SF1">
    <property type="entry name" value="TYPE VI SECRETION SYSTEM COMPONENT TSSA1"/>
    <property type="match status" value="1"/>
</dbReference>
<evidence type="ECO:0000259" key="2">
    <source>
        <dbReference type="Pfam" id="PF06812"/>
    </source>
</evidence>
<dbReference type="RefSeq" id="WP_013795186.1">
    <property type="nucleotide sequence ID" value="NC_015559.1"/>
</dbReference>